<feature type="compositionally biased region" description="Polar residues" evidence="8">
    <location>
        <begin position="334"/>
        <end position="351"/>
    </location>
</feature>
<feature type="transmembrane region" description="Helical" evidence="7">
    <location>
        <begin position="138"/>
        <end position="159"/>
    </location>
</feature>
<feature type="transmembrane region" description="Helical" evidence="7">
    <location>
        <begin position="31"/>
        <end position="51"/>
    </location>
</feature>
<dbReference type="Pfam" id="PF05640">
    <property type="entry name" value="NKAIN"/>
    <property type="match status" value="1"/>
</dbReference>
<evidence type="ECO:0000256" key="8">
    <source>
        <dbReference type="SAM" id="MobiDB-lite"/>
    </source>
</evidence>
<organism evidence="9 10">
    <name type="scientific">Trichuris muris</name>
    <name type="common">Mouse whipworm</name>
    <dbReference type="NCBI Taxonomy" id="70415"/>
    <lineage>
        <taxon>Eukaryota</taxon>
        <taxon>Metazoa</taxon>
        <taxon>Ecdysozoa</taxon>
        <taxon>Nematoda</taxon>
        <taxon>Enoplea</taxon>
        <taxon>Dorylaimia</taxon>
        <taxon>Trichinellida</taxon>
        <taxon>Trichuridae</taxon>
        <taxon>Trichuris</taxon>
    </lineage>
</organism>
<keyword evidence="9" id="KW-1185">Reference proteome</keyword>
<dbReference type="Proteomes" id="UP000046395">
    <property type="component" value="Unassembled WGS sequence"/>
</dbReference>
<evidence type="ECO:0000313" key="10">
    <source>
        <dbReference type="WBParaSite" id="TMUE_1000003820.1"/>
    </source>
</evidence>
<evidence type="ECO:0000256" key="4">
    <source>
        <dbReference type="ARBA" id="ARBA00022692"/>
    </source>
</evidence>
<evidence type="ECO:0000256" key="6">
    <source>
        <dbReference type="ARBA" id="ARBA00023136"/>
    </source>
</evidence>
<keyword evidence="5 7" id="KW-1133">Transmembrane helix</keyword>
<comment type="similarity">
    <text evidence="2 7">Belongs to the NKAIN family.</text>
</comment>
<keyword evidence="6 7" id="KW-0472">Membrane</keyword>
<dbReference type="PANTHER" id="PTHR13084:SF6">
    <property type="entry name" value="SODIUM_POTASSIUM-TRANSPORTING ATPASE SUBUNIT BETA-1-INTERACTING PROTEIN"/>
    <property type="match status" value="1"/>
</dbReference>
<dbReference type="WBParaSite" id="TMUE_1000003820.1">
    <property type="protein sequence ID" value="TMUE_1000003820.1"/>
    <property type="gene ID" value="WBGene00287774"/>
</dbReference>
<feature type="compositionally biased region" description="Basic and acidic residues" evidence="8">
    <location>
        <begin position="261"/>
        <end position="271"/>
    </location>
</feature>
<feature type="compositionally biased region" description="Low complexity" evidence="8">
    <location>
        <begin position="398"/>
        <end position="416"/>
    </location>
</feature>
<accession>A0A5S6Q9Q9</accession>
<evidence type="ECO:0000313" key="9">
    <source>
        <dbReference type="Proteomes" id="UP000046395"/>
    </source>
</evidence>
<evidence type="ECO:0000256" key="3">
    <source>
        <dbReference type="ARBA" id="ARBA00022475"/>
    </source>
</evidence>
<sequence>MRFNGRLLLIAILVNLALTVAREVFDFLSYLWFPILVTFCNVLALVLALFGVAQNRPLLLAVVLCWIPLWILWNVFLACFYLNVGGLDRDADLIWLNWSTSGRSWWYANAPECRVHYNQSLANLVVTDCLVPYYSIEVVIAIVHCLSSVVVACLIIMFLRRHDSGGDGQRAIAFKNVSIDRHAEPSVSVQLAMNANPSPAEAWKQTALDKTHGIANKSFEFDESFELNSVASRYYLVPNYRRSAEGSRLVKKNRSKFVDRLRQSDSAKADRSTSFPISEASDAGLLHSTRSSGPSDAYGVTMNSQDTSNNPMEGCYLKNYDTAHAVVVQESAFQTPNRSARQANHSGSPTASGHGHFDYSSIYAVSAANVQDAQLMPKWRPGHPTVVYKADEMQRGISASNPSHGESSSSRPSLPSRVNMDGIIV</sequence>
<feature type="region of interest" description="Disordered" evidence="8">
    <location>
        <begin position="261"/>
        <end position="307"/>
    </location>
</feature>
<feature type="region of interest" description="Disordered" evidence="8">
    <location>
        <begin position="397"/>
        <end position="425"/>
    </location>
</feature>
<evidence type="ECO:0000256" key="1">
    <source>
        <dbReference type="ARBA" id="ARBA00004651"/>
    </source>
</evidence>
<proteinExistence type="inferred from homology"/>
<reference evidence="10" key="1">
    <citation type="submission" date="2019-12" db="UniProtKB">
        <authorList>
            <consortium name="WormBaseParasite"/>
        </authorList>
    </citation>
    <scope>IDENTIFICATION</scope>
</reference>
<comment type="subcellular location">
    <subcellularLocation>
        <location evidence="1 7">Cell membrane</location>
        <topology evidence="1 7">Multi-pass membrane protein</topology>
    </subcellularLocation>
</comment>
<feature type="region of interest" description="Disordered" evidence="8">
    <location>
        <begin position="334"/>
        <end position="353"/>
    </location>
</feature>
<dbReference type="AlphaFoldDB" id="A0A5S6Q9Q9"/>
<dbReference type="PANTHER" id="PTHR13084">
    <property type="entry name" value="T-CELL LYMPHOMA BREAKPOINT-ASSOCIATED TARGET 1-RELATED"/>
    <property type="match status" value="1"/>
</dbReference>
<keyword evidence="3 7" id="KW-1003">Cell membrane</keyword>
<evidence type="ECO:0000256" key="7">
    <source>
        <dbReference type="RuleBase" id="RU368041"/>
    </source>
</evidence>
<protein>
    <recommendedName>
        <fullName evidence="7">Sodium/potassium-transporting ATPase subunit beta-1-interacting protein</fullName>
        <shortName evidence="7">Na(+)/K(+)-transporting ATPase subunit beta-1-interacting protein</shortName>
    </recommendedName>
</protein>
<dbReference type="GO" id="GO:0005886">
    <property type="term" value="C:plasma membrane"/>
    <property type="evidence" value="ECO:0007669"/>
    <property type="project" value="UniProtKB-SubCell"/>
</dbReference>
<feature type="transmembrane region" description="Helical" evidence="7">
    <location>
        <begin position="58"/>
        <end position="83"/>
    </location>
</feature>
<evidence type="ECO:0000256" key="2">
    <source>
        <dbReference type="ARBA" id="ARBA00006364"/>
    </source>
</evidence>
<dbReference type="InterPro" id="IPR008516">
    <property type="entry name" value="Na/K-Atpase_Interacting"/>
</dbReference>
<evidence type="ECO:0000256" key="5">
    <source>
        <dbReference type="ARBA" id="ARBA00022989"/>
    </source>
</evidence>
<dbReference type="GO" id="GO:0002028">
    <property type="term" value="P:regulation of sodium ion transport"/>
    <property type="evidence" value="ECO:0007669"/>
    <property type="project" value="UniProtKB-UniRule"/>
</dbReference>
<name>A0A5S6Q9Q9_TRIMR</name>
<dbReference type="STRING" id="70415.A0A5S6Q9Q9"/>
<keyword evidence="4 7" id="KW-0812">Transmembrane</keyword>